<evidence type="ECO:0000313" key="1">
    <source>
        <dbReference type="EMBL" id="ESA04970.1"/>
    </source>
</evidence>
<dbReference type="HOGENOM" id="CLU_3107595_0_0_1"/>
<accession>U9T9Z6</accession>
<dbReference type="EMBL" id="KI293690">
    <property type="protein sequence ID" value="ESA04970.1"/>
    <property type="molecule type" value="Genomic_DNA"/>
</dbReference>
<proteinExistence type="predicted"/>
<organism evidence="1">
    <name type="scientific">Rhizophagus irregularis (strain DAOM 181602 / DAOM 197198 / MUCL 43194)</name>
    <name type="common">Arbuscular mycorrhizal fungus</name>
    <name type="synonym">Glomus intraradices</name>
    <dbReference type="NCBI Taxonomy" id="747089"/>
    <lineage>
        <taxon>Eukaryota</taxon>
        <taxon>Fungi</taxon>
        <taxon>Fungi incertae sedis</taxon>
        <taxon>Mucoromycota</taxon>
        <taxon>Glomeromycotina</taxon>
        <taxon>Glomeromycetes</taxon>
        <taxon>Glomerales</taxon>
        <taxon>Glomeraceae</taxon>
        <taxon>Rhizophagus</taxon>
    </lineage>
</organism>
<dbReference type="AlphaFoldDB" id="U9T9Z6"/>
<gene>
    <name evidence="1" type="ORF">GLOINDRAFT_350249</name>
</gene>
<name>U9T9Z6_RHIID</name>
<sequence>MRRLLIISPVSPDAKTCRSIFGTVIIIVTEVANGQSCILLVNMVNNKILIE</sequence>
<protein>
    <submittedName>
        <fullName evidence="1">Uncharacterized protein</fullName>
    </submittedName>
</protein>
<reference evidence="1" key="1">
    <citation type="submission" date="2013-07" db="EMBL/GenBank/DDBJ databases">
        <title>The genome of an arbuscular mycorrhizal fungus provides insights into the evolution of the oldest plant symbiosis.</title>
        <authorList>
            <consortium name="DOE Joint Genome Institute"/>
            <person name="Tisserant E."/>
            <person name="Malbreil M."/>
            <person name="Kuo A."/>
            <person name="Kohler A."/>
            <person name="Symeonidi A."/>
            <person name="Balestrini R."/>
            <person name="Charron P."/>
            <person name="Duensing N."/>
            <person name="Frei-dit-Frey N."/>
            <person name="Gianinazzi-Pearson V."/>
            <person name="Gilbert B."/>
            <person name="Handa Y."/>
            <person name="Hijri M."/>
            <person name="Kaul R."/>
            <person name="Kawaguchi M."/>
            <person name="Krajinski F."/>
            <person name="Lammers P."/>
            <person name="Lapierre D."/>
            <person name="Masclaux F.G."/>
            <person name="Murat C."/>
            <person name="Morin E."/>
            <person name="Ndikumana S."/>
            <person name="Pagni M."/>
            <person name="Petitpierre D."/>
            <person name="Requena N."/>
            <person name="Rosikiewicz P."/>
            <person name="Riley R."/>
            <person name="Saito K."/>
            <person name="San Clemente H."/>
            <person name="Shapiro H."/>
            <person name="van Tuinen D."/>
            <person name="Becard G."/>
            <person name="Bonfante P."/>
            <person name="Paszkowski U."/>
            <person name="Shachar-Hill Y."/>
            <person name="Young J.P."/>
            <person name="Sanders I.R."/>
            <person name="Henrissat B."/>
            <person name="Rensing S.A."/>
            <person name="Grigoriev I.V."/>
            <person name="Corradi N."/>
            <person name="Roux C."/>
            <person name="Martin F."/>
        </authorList>
    </citation>
    <scope>NUCLEOTIDE SEQUENCE</scope>
    <source>
        <strain evidence="1">DAOM 197198</strain>
    </source>
</reference>